<dbReference type="GO" id="GO:0032259">
    <property type="term" value="P:methylation"/>
    <property type="evidence" value="ECO:0007669"/>
    <property type="project" value="UniProtKB-KW"/>
</dbReference>
<keyword evidence="8" id="KW-0560">Oxidoreductase</keyword>
<evidence type="ECO:0000256" key="4">
    <source>
        <dbReference type="ARBA" id="ARBA00022679"/>
    </source>
</evidence>
<dbReference type="SUPFAM" id="SSF51905">
    <property type="entry name" value="FAD/NAD(P)-binding domain"/>
    <property type="match status" value="1"/>
</dbReference>
<dbReference type="Pfam" id="PF01266">
    <property type="entry name" value="DAO"/>
    <property type="match status" value="1"/>
</dbReference>
<keyword evidence="2 11" id="KW-0489">Methyltransferase</keyword>
<dbReference type="GO" id="GO:0002098">
    <property type="term" value="P:tRNA wobble uridine modification"/>
    <property type="evidence" value="ECO:0007669"/>
    <property type="project" value="TreeGrafter"/>
</dbReference>
<gene>
    <name evidence="11" type="primary">mnmC</name>
    <name evidence="11" type="ORF">J1N51_14300</name>
</gene>
<dbReference type="GO" id="GO:0004808">
    <property type="term" value="F:tRNA (5-methylaminomethyl-2-thiouridylate)(34)-methyltransferase activity"/>
    <property type="evidence" value="ECO:0007669"/>
    <property type="project" value="UniProtKB-EC"/>
</dbReference>
<dbReference type="NCBIfam" id="TIGR03197">
    <property type="entry name" value="MnmC_Cterm"/>
    <property type="match status" value="1"/>
</dbReference>
<sequence length="459" mass="51324">MLNTKTPEQFFTSIEVDHTPRQIAIIGAGISGLTLASELIRKDPDTLVSIYCADHDVAQAGSSNQQGAIYPLLQAEKSVIAQFYAHAYQFACQYYRRVLPSQQQVPHQWCGVLQQAITAELDSKFDTVAELWAPLVQRCTKEESSSLAGLSLPYSSLFYPDGGWLNPQQYCFWLKKNLLASKRVRFFFDSPVVSVQPKPSSNLNLWHPVRIGAEPTRISQDCESESPKLSEHQELYHQIIICAGVDSIDFDLSNDLPITPVLGQVSKLTHDTSAAELKTVLCHKGYMTPATSQYQSFGATFEKGQATAECKTQSDQKNLEQIQKAYPDETWSQELNKANIIGANAAFRATTADHLPLAGEIIDWSWISHYVDKNNGRFKRSDKIKGELNNLWSGLFVMSGLGARGLTSAPIIAELLSSMLLNQTSELDPDIFQWVQSTVAPVRYKLREYKRTKRVPQSL</sequence>
<evidence type="ECO:0000256" key="7">
    <source>
        <dbReference type="ARBA" id="ARBA00022827"/>
    </source>
</evidence>
<reference evidence="11" key="1">
    <citation type="submission" date="2021-03" db="EMBL/GenBank/DDBJ databases">
        <title>Description of Psychrosphaera ytuae sp. nov. isolated from deep sea sediment of South China Sea.</title>
        <authorList>
            <person name="Zhang J."/>
            <person name="Xu X.-D."/>
        </authorList>
    </citation>
    <scope>NUCLEOTIDE SEQUENCE</scope>
    <source>
        <strain evidence="11">MTZ26</strain>
    </source>
</reference>
<evidence type="ECO:0000313" key="12">
    <source>
        <dbReference type="Proteomes" id="UP000682739"/>
    </source>
</evidence>
<dbReference type="EC" id="2.1.1.61" evidence="11"/>
<organism evidence="11 12">
    <name type="scientific">Psychrosphaera ytuae</name>
    <dbReference type="NCBI Taxonomy" id="2820710"/>
    <lineage>
        <taxon>Bacteria</taxon>
        <taxon>Pseudomonadati</taxon>
        <taxon>Pseudomonadota</taxon>
        <taxon>Gammaproteobacteria</taxon>
        <taxon>Alteromonadales</taxon>
        <taxon>Pseudoalteromonadaceae</taxon>
        <taxon>Psychrosphaera</taxon>
    </lineage>
</organism>
<keyword evidence="7" id="KW-0274">FAD</keyword>
<protein>
    <submittedName>
        <fullName evidence="11">FAD-dependent 5-carboxymethylaminomethyl-2-thiouridine(34) oxidoreductase MnmC</fullName>
        <ecNumber evidence="11">2.1.1.61</ecNumber>
    </submittedName>
</protein>
<accession>A0A975DBF7</accession>
<dbReference type="InterPro" id="IPR036188">
    <property type="entry name" value="FAD/NAD-bd_sf"/>
</dbReference>
<dbReference type="InterPro" id="IPR017610">
    <property type="entry name" value="tRNA_S-uridine_synth_MnmC_C"/>
</dbReference>
<dbReference type="Gene3D" id="3.50.50.60">
    <property type="entry name" value="FAD/NAD(P)-binding domain"/>
    <property type="match status" value="1"/>
</dbReference>
<dbReference type="KEGG" id="psym:J1N51_14300"/>
<evidence type="ECO:0000256" key="6">
    <source>
        <dbReference type="ARBA" id="ARBA00022694"/>
    </source>
</evidence>
<dbReference type="PANTHER" id="PTHR13847">
    <property type="entry name" value="SARCOSINE DEHYDROGENASE-RELATED"/>
    <property type="match status" value="1"/>
</dbReference>
<dbReference type="EMBL" id="CP072110">
    <property type="protein sequence ID" value="QTH63858.1"/>
    <property type="molecule type" value="Genomic_DNA"/>
</dbReference>
<name>A0A975DBF7_9GAMM</name>
<evidence type="ECO:0000313" key="11">
    <source>
        <dbReference type="EMBL" id="QTH63858.1"/>
    </source>
</evidence>
<dbReference type="Proteomes" id="UP000682739">
    <property type="component" value="Chromosome"/>
</dbReference>
<evidence type="ECO:0000256" key="9">
    <source>
        <dbReference type="ARBA" id="ARBA00023268"/>
    </source>
</evidence>
<dbReference type="GO" id="GO:0005737">
    <property type="term" value="C:cytoplasm"/>
    <property type="evidence" value="ECO:0007669"/>
    <property type="project" value="TreeGrafter"/>
</dbReference>
<evidence type="ECO:0000256" key="5">
    <source>
        <dbReference type="ARBA" id="ARBA00022691"/>
    </source>
</evidence>
<dbReference type="RefSeq" id="WP_208831913.1">
    <property type="nucleotide sequence ID" value="NZ_CP072110.1"/>
</dbReference>
<evidence type="ECO:0000256" key="3">
    <source>
        <dbReference type="ARBA" id="ARBA00022630"/>
    </source>
</evidence>
<keyword evidence="3" id="KW-0285">Flavoprotein</keyword>
<feature type="domain" description="FAD dependent oxidoreductase" evidence="10">
    <location>
        <begin position="23"/>
        <end position="418"/>
    </location>
</feature>
<evidence type="ECO:0000256" key="8">
    <source>
        <dbReference type="ARBA" id="ARBA00023002"/>
    </source>
</evidence>
<proteinExistence type="predicted"/>
<evidence type="ECO:0000256" key="2">
    <source>
        <dbReference type="ARBA" id="ARBA00022603"/>
    </source>
</evidence>
<dbReference type="Gene3D" id="3.30.9.10">
    <property type="entry name" value="D-Amino Acid Oxidase, subunit A, domain 2"/>
    <property type="match status" value="1"/>
</dbReference>
<keyword evidence="4 11" id="KW-0808">Transferase</keyword>
<keyword evidence="5" id="KW-0949">S-adenosyl-L-methionine</keyword>
<keyword evidence="9" id="KW-0511">Multifunctional enzyme</keyword>
<evidence type="ECO:0000256" key="1">
    <source>
        <dbReference type="ARBA" id="ARBA00022490"/>
    </source>
</evidence>
<dbReference type="PANTHER" id="PTHR13847:SF283">
    <property type="entry name" value="TRNA 5-METHYLAMINOMETHYL-2-THIOURIDINE BIOSYNTHESIS BIFUNCTIONAL PROTEIN MNMC"/>
    <property type="match status" value="1"/>
</dbReference>
<dbReference type="AlphaFoldDB" id="A0A975DBF7"/>
<dbReference type="InterPro" id="IPR006076">
    <property type="entry name" value="FAD-dep_OxRdtase"/>
</dbReference>
<keyword evidence="6" id="KW-0819">tRNA processing</keyword>
<evidence type="ECO:0000259" key="10">
    <source>
        <dbReference type="Pfam" id="PF01266"/>
    </source>
</evidence>
<dbReference type="GO" id="GO:0016645">
    <property type="term" value="F:oxidoreductase activity, acting on the CH-NH group of donors"/>
    <property type="evidence" value="ECO:0007669"/>
    <property type="project" value="InterPro"/>
</dbReference>
<keyword evidence="12" id="KW-1185">Reference proteome</keyword>
<keyword evidence="1" id="KW-0963">Cytoplasm</keyword>